<dbReference type="InterPro" id="IPR011011">
    <property type="entry name" value="Znf_FYVE_PHD"/>
</dbReference>
<reference evidence="7 8" key="1">
    <citation type="journal article" date="2007" name="Nature">
        <title>Evolution of genes and genomes on the Drosophila phylogeny.</title>
        <authorList>
            <consortium name="Drosophila 12 Genomes Consortium"/>
            <person name="Clark A.G."/>
            <person name="Eisen M.B."/>
            <person name="Smith D.R."/>
            <person name="Bergman C.M."/>
            <person name="Oliver B."/>
            <person name="Markow T.A."/>
            <person name="Kaufman T.C."/>
            <person name="Kellis M."/>
            <person name="Gelbart W."/>
            <person name="Iyer V.N."/>
            <person name="Pollard D.A."/>
            <person name="Sackton T.B."/>
            <person name="Larracuente A.M."/>
            <person name="Singh N.D."/>
            <person name="Abad J.P."/>
            <person name="Abt D.N."/>
            <person name="Adryan B."/>
            <person name="Aguade M."/>
            <person name="Akashi H."/>
            <person name="Anderson W.W."/>
            <person name="Aquadro C.F."/>
            <person name="Ardell D.H."/>
            <person name="Arguello R."/>
            <person name="Artieri C.G."/>
            <person name="Barbash D.A."/>
            <person name="Barker D."/>
            <person name="Barsanti P."/>
            <person name="Batterham P."/>
            <person name="Batzoglou S."/>
            <person name="Begun D."/>
            <person name="Bhutkar A."/>
            <person name="Blanco E."/>
            <person name="Bosak S.A."/>
            <person name="Bradley R.K."/>
            <person name="Brand A.D."/>
            <person name="Brent M.R."/>
            <person name="Brooks A.N."/>
            <person name="Brown R.H."/>
            <person name="Butlin R.K."/>
            <person name="Caggese C."/>
            <person name="Calvi B.R."/>
            <person name="Bernardo de Carvalho A."/>
            <person name="Caspi A."/>
            <person name="Castrezana S."/>
            <person name="Celniker S.E."/>
            <person name="Chang J.L."/>
            <person name="Chapple C."/>
            <person name="Chatterji S."/>
            <person name="Chinwalla A."/>
            <person name="Civetta A."/>
            <person name="Clifton S.W."/>
            <person name="Comeron J.M."/>
            <person name="Costello J.C."/>
            <person name="Coyne J.A."/>
            <person name="Daub J."/>
            <person name="David R.G."/>
            <person name="Delcher A.L."/>
            <person name="Delehaunty K."/>
            <person name="Do C.B."/>
            <person name="Ebling H."/>
            <person name="Edwards K."/>
            <person name="Eickbush T."/>
            <person name="Evans J.D."/>
            <person name="Filipski A."/>
            <person name="Findeiss S."/>
            <person name="Freyhult E."/>
            <person name="Fulton L."/>
            <person name="Fulton R."/>
            <person name="Garcia A.C."/>
            <person name="Gardiner A."/>
            <person name="Garfield D.A."/>
            <person name="Garvin B.E."/>
            <person name="Gibson G."/>
            <person name="Gilbert D."/>
            <person name="Gnerre S."/>
            <person name="Godfrey J."/>
            <person name="Good R."/>
            <person name="Gotea V."/>
            <person name="Gravely B."/>
            <person name="Greenberg A.J."/>
            <person name="Griffiths-Jones S."/>
            <person name="Gross S."/>
            <person name="Guigo R."/>
            <person name="Gustafson E.A."/>
            <person name="Haerty W."/>
            <person name="Hahn M.W."/>
            <person name="Halligan D.L."/>
            <person name="Halpern A.L."/>
            <person name="Halter G.M."/>
            <person name="Han M.V."/>
            <person name="Heger A."/>
            <person name="Hillier L."/>
            <person name="Hinrichs A.S."/>
            <person name="Holmes I."/>
            <person name="Hoskins R.A."/>
            <person name="Hubisz M.J."/>
            <person name="Hultmark D."/>
            <person name="Huntley M.A."/>
            <person name="Jaffe D.B."/>
            <person name="Jagadeeshan S."/>
            <person name="Jeck W.R."/>
            <person name="Johnson J."/>
            <person name="Jones C.D."/>
            <person name="Jordan W.C."/>
            <person name="Karpen G.H."/>
            <person name="Kataoka E."/>
            <person name="Keightley P.D."/>
            <person name="Kheradpour P."/>
            <person name="Kirkness E.F."/>
            <person name="Koerich L.B."/>
            <person name="Kristiansen K."/>
            <person name="Kudrna D."/>
            <person name="Kulathinal R.J."/>
            <person name="Kumar S."/>
            <person name="Kwok R."/>
            <person name="Lander E."/>
            <person name="Langley C.H."/>
            <person name="Lapoint R."/>
            <person name="Lazzaro B.P."/>
            <person name="Lee S.J."/>
            <person name="Levesque L."/>
            <person name="Li R."/>
            <person name="Lin C.F."/>
            <person name="Lin M.F."/>
            <person name="Lindblad-Toh K."/>
            <person name="Llopart A."/>
            <person name="Long M."/>
            <person name="Low L."/>
            <person name="Lozovsky E."/>
            <person name="Lu J."/>
            <person name="Luo M."/>
            <person name="Machado C.A."/>
            <person name="Makalowski W."/>
            <person name="Marzo M."/>
            <person name="Matsuda M."/>
            <person name="Matzkin L."/>
            <person name="McAllister B."/>
            <person name="McBride C.S."/>
            <person name="McKernan B."/>
            <person name="McKernan K."/>
            <person name="Mendez-Lago M."/>
            <person name="Minx P."/>
            <person name="Mollenhauer M.U."/>
            <person name="Montooth K."/>
            <person name="Mount S.M."/>
            <person name="Mu X."/>
            <person name="Myers E."/>
            <person name="Negre B."/>
            <person name="Newfeld S."/>
            <person name="Nielsen R."/>
            <person name="Noor M.A."/>
            <person name="O'Grady P."/>
            <person name="Pachter L."/>
            <person name="Papaceit M."/>
            <person name="Parisi M.J."/>
            <person name="Parisi M."/>
            <person name="Parts L."/>
            <person name="Pedersen J.S."/>
            <person name="Pesole G."/>
            <person name="Phillippy A.M."/>
            <person name="Ponting C.P."/>
            <person name="Pop M."/>
            <person name="Porcelli D."/>
            <person name="Powell J.R."/>
            <person name="Prohaska S."/>
            <person name="Pruitt K."/>
            <person name="Puig M."/>
            <person name="Quesneville H."/>
            <person name="Ram K.R."/>
            <person name="Rand D."/>
            <person name="Rasmussen M.D."/>
            <person name="Reed L.K."/>
            <person name="Reenan R."/>
            <person name="Reily A."/>
            <person name="Remington K.A."/>
            <person name="Rieger T.T."/>
            <person name="Ritchie M.G."/>
            <person name="Robin C."/>
            <person name="Rogers Y.H."/>
            <person name="Rohde C."/>
            <person name="Rozas J."/>
            <person name="Rubenfield M.J."/>
            <person name="Ruiz A."/>
            <person name="Russo S."/>
            <person name="Salzberg S.L."/>
            <person name="Sanchez-Gracia A."/>
            <person name="Saranga D.J."/>
            <person name="Sato H."/>
            <person name="Schaeffer S.W."/>
            <person name="Schatz M.C."/>
            <person name="Schlenke T."/>
            <person name="Schwartz R."/>
            <person name="Segarra C."/>
            <person name="Singh R.S."/>
            <person name="Sirot L."/>
            <person name="Sirota M."/>
            <person name="Sisneros N.B."/>
            <person name="Smith C.D."/>
            <person name="Smith T.F."/>
            <person name="Spieth J."/>
            <person name="Stage D.E."/>
            <person name="Stark A."/>
            <person name="Stephan W."/>
            <person name="Strausberg R.L."/>
            <person name="Strempel S."/>
            <person name="Sturgill D."/>
            <person name="Sutton G."/>
            <person name="Sutton G.G."/>
            <person name="Tao W."/>
            <person name="Teichmann S."/>
            <person name="Tobari Y.N."/>
            <person name="Tomimura Y."/>
            <person name="Tsolas J.M."/>
            <person name="Valente V.L."/>
            <person name="Venter E."/>
            <person name="Venter J.C."/>
            <person name="Vicario S."/>
            <person name="Vieira F.G."/>
            <person name="Vilella A.J."/>
            <person name="Villasante A."/>
            <person name="Walenz B."/>
            <person name="Wang J."/>
            <person name="Wasserman M."/>
            <person name="Watts T."/>
            <person name="Wilson D."/>
            <person name="Wilson R.K."/>
            <person name="Wing R.A."/>
            <person name="Wolfner M.F."/>
            <person name="Wong A."/>
            <person name="Wong G.K."/>
            <person name="Wu C.I."/>
            <person name="Wu G."/>
            <person name="Yamamoto D."/>
            <person name="Yang H.P."/>
            <person name="Yang S.P."/>
            <person name="Yorke J.A."/>
            <person name="Yoshida K."/>
            <person name="Zdobnov E."/>
            <person name="Zhang P."/>
            <person name="Zhang Y."/>
            <person name="Zimin A.V."/>
            <person name="Baldwin J."/>
            <person name="Abdouelleil A."/>
            <person name="Abdulkadir J."/>
            <person name="Abebe A."/>
            <person name="Abera B."/>
            <person name="Abreu J."/>
            <person name="Acer S.C."/>
            <person name="Aftuck L."/>
            <person name="Alexander A."/>
            <person name="An P."/>
            <person name="Anderson E."/>
            <person name="Anderson S."/>
            <person name="Arachi H."/>
            <person name="Azer M."/>
            <person name="Bachantsang P."/>
            <person name="Barry A."/>
            <person name="Bayul T."/>
            <person name="Berlin A."/>
            <person name="Bessette D."/>
            <person name="Bloom T."/>
            <person name="Blye J."/>
            <person name="Boguslavskiy L."/>
            <person name="Bonnet C."/>
            <person name="Boukhgalter B."/>
            <person name="Bourzgui I."/>
            <person name="Brown A."/>
            <person name="Cahill P."/>
            <person name="Channer S."/>
            <person name="Cheshatsang Y."/>
            <person name="Chuda L."/>
            <person name="Citroen M."/>
            <person name="Collymore A."/>
            <person name="Cooke P."/>
            <person name="Costello M."/>
            <person name="D'Aco K."/>
            <person name="Daza R."/>
            <person name="De Haan G."/>
            <person name="DeGray S."/>
            <person name="DeMaso C."/>
            <person name="Dhargay N."/>
            <person name="Dooley K."/>
            <person name="Dooley E."/>
            <person name="Doricent M."/>
            <person name="Dorje P."/>
            <person name="Dorjee K."/>
            <person name="Dupes A."/>
            <person name="Elong R."/>
            <person name="Falk J."/>
            <person name="Farina A."/>
            <person name="Faro S."/>
            <person name="Ferguson D."/>
            <person name="Fisher S."/>
            <person name="Foley C.D."/>
            <person name="Franke A."/>
            <person name="Friedrich D."/>
            <person name="Gadbois L."/>
            <person name="Gearin G."/>
            <person name="Gearin C.R."/>
            <person name="Giannoukos G."/>
            <person name="Goode T."/>
            <person name="Graham J."/>
            <person name="Grandbois E."/>
            <person name="Grewal S."/>
            <person name="Gyaltsen K."/>
            <person name="Hafez N."/>
            <person name="Hagos B."/>
            <person name="Hall J."/>
            <person name="Henson C."/>
            <person name="Hollinger A."/>
            <person name="Honan T."/>
            <person name="Huard M.D."/>
            <person name="Hughes L."/>
            <person name="Hurhula B."/>
            <person name="Husby M.E."/>
            <person name="Kamat A."/>
            <person name="Kanga B."/>
            <person name="Kashin S."/>
            <person name="Khazanovich D."/>
            <person name="Kisner P."/>
            <person name="Lance K."/>
            <person name="Lara M."/>
            <person name="Lee W."/>
            <person name="Lennon N."/>
            <person name="Letendre F."/>
            <person name="LeVine R."/>
            <person name="Lipovsky A."/>
            <person name="Liu X."/>
            <person name="Liu J."/>
            <person name="Liu S."/>
            <person name="Lokyitsang T."/>
            <person name="Lokyitsang Y."/>
            <person name="Lubonja R."/>
            <person name="Lui A."/>
            <person name="MacDonald P."/>
            <person name="Magnisalis V."/>
            <person name="Maru K."/>
            <person name="Matthews C."/>
            <person name="McCusker W."/>
            <person name="McDonough S."/>
            <person name="Mehta T."/>
            <person name="Meldrim J."/>
            <person name="Meneus L."/>
            <person name="Mihai O."/>
            <person name="Mihalev A."/>
            <person name="Mihova T."/>
            <person name="Mittelman R."/>
            <person name="Mlenga V."/>
            <person name="Montmayeur A."/>
            <person name="Mulrain L."/>
            <person name="Navidi A."/>
            <person name="Naylor J."/>
            <person name="Negash T."/>
            <person name="Nguyen T."/>
            <person name="Nguyen N."/>
            <person name="Nicol R."/>
            <person name="Norbu C."/>
            <person name="Norbu N."/>
            <person name="Novod N."/>
            <person name="O'Neill B."/>
            <person name="Osman S."/>
            <person name="Markiewicz E."/>
            <person name="Oyono O.L."/>
            <person name="Patti C."/>
            <person name="Phunkhang P."/>
            <person name="Pierre F."/>
            <person name="Priest M."/>
            <person name="Raghuraman S."/>
            <person name="Rege F."/>
            <person name="Reyes R."/>
            <person name="Rise C."/>
            <person name="Rogov P."/>
            <person name="Ross K."/>
            <person name="Ryan E."/>
            <person name="Settipalli S."/>
            <person name="Shea T."/>
            <person name="Sherpa N."/>
            <person name="Shi L."/>
            <person name="Shih D."/>
            <person name="Sparrow T."/>
            <person name="Spaulding J."/>
            <person name="Stalker J."/>
            <person name="Stange-Thomann N."/>
            <person name="Stavropoulos S."/>
            <person name="Stone C."/>
            <person name="Strader C."/>
            <person name="Tesfaye S."/>
            <person name="Thomson T."/>
            <person name="Thoulutsang Y."/>
            <person name="Thoulutsang D."/>
            <person name="Topham K."/>
            <person name="Topping I."/>
            <person name="Tsamla T."/>
            <person name="Vassiliev H."/>
            <person name="Vo A."/>
            <person name="Wangchuk T."/>
            <person name="Wangdi T."/>
            <person name="Weiand M."/>
            <person name="Wilkinson J."/>
            <person name="Wilson A."/>
            <person name="Yadav S."/>
            <person name="Young G."/>
            <person name="Yu Q."/>
            <person name="Zembek L."/>
            <person name="Zhong D."/>
            <person name="Zimmer A."/>
            <person name="Zwirko Z."/>
            <person name="Jaffe D.B."/>
            <person name="Alvarez P."/>
            <person name="Brockman W."/>
            <person name="Butler J."/>
            <person name="Chin C."/>
            <person name="Gnerre S."/>
            <person name="Grabherr M."/>
            <person name="Kleber M."/>
            <person name="Mauceli E."/>
            <person name="MacCallum I."/>
        </authorList>
    </citation>
    <scope>NUCLEOTIDE SEQUENCE [LARGE SCALE GENOMIC DNA]</scope>
    <source>
        <strain evidence="8">white501</strain>
    </source>
</reference>
<dbReference type="HOGENOM" id="CLU_1566537_0_0_1"/>
<dbReference type="OrthoDB" id="5985669at2759"/>
<sequence length="164" mass="19632">MYYQLILLYLVIIVLIYQSTTFLRMRRVICSFFYYKREKQRILFLYNRILRNRLRSLEFLIYDAEDNLATHRIQQQVNVFLWLRFSCPVVFGWIRHFKFAKRTCMICRGLEDSTFTVCVNCGLPYCDDCAEDLNSVCFQCGVVLTRVAEGSESSVEVYAYRKEK</sequence>
<dbReference type="PANTHER" id="PTHR21041:SF17">
    <property type="entry name" value="E3 UBIQUITIN-PROTEIN LIGASE DCST1"/>
    <property type="match status" value="1"/>
</dbReference>
<dbReference type="GO" id="GO:0016020">
    <property type="term" value="C:membrane"/>
    <property type="evidence" value="ECO:0007669"/>
    <property type="project" value="UniProtKB-SubCell"/>
</dbReference>
<evidence type="ECO:0000256" key="4">
    <source>
        <dbReference type="ARBA" id="ARBA00023136"/>
    </source>
</evidence>
<feature type="transmembrane region" description="Helical" evidence="5">
    <location>
        <begin position="6"/>
        <end position="23"/>
    </location>
</feature>
<keyword evidence="4 5" id="KW-0472">Membrane</keyword>
<dbReference type="GO" id="GO:0035041">
    <property type="term" value="P:sperm DNA decondensation"/>
    <property type="evidence" value="ECO:0007669"/>
    <property type="project" value="EnsemblMetazoa"/>
</dbReference>
<proteinExistence type="predicted"/>
<dbReference type="SUPFAM" id="SSF57903">
    <property type="entry name" value="FYVE/PHD zinc finger"/>
    <property type="match status" value="1"/>
</dbReference>
<evidence type="ECO:0000256" key="3">
    <source>
        <dbReference type="ARBA" id="ARBA00022989"/>
    </source>
</evidence>
<comment type="subcellular location">
    <subcellularLocation>
        <location evidence="1">Membrane</location>
        <topology evidence="1">Multi-pass membrane protein</topology>
    </subcellularLocation>
</comment>
<dbReference type="STRING" id="7240.B4QJ02"/>
<dbReference type="Pfam" id="PF07782">
    <property type="entry name" value="DC_STAMP"/>
    <property type="match status" value="1"/>
</dbReference>
<keyword evidence="2 5" id="KW-0812">Transmembrane</keyword>
<evidence type="ECO:0000259" key="6">
    <source>
        <dbReference type="Pfam" id="PF07782"/>
    </source>
</evidence>
<dbReference type="PANTHER" id="PTHR21041">
    <property type="entry name" value="DENDRITIC CELL-SPECIFIC TRANSMEMBRANE PROTEIN"/>
    <property type="match status" value="1"/>
</dbReference>
<keyword evidence="8" id="KW-1185">Reference proteome</keyword>
<dbReference type="Proteomes" id="UP000000304">
    <property type="component" value="Chromosome 3L"/>
</dbReference>
<dbReference type="InterPro" id="IPR012858">
    <property type="entry name" value="DC_STAMP-like"/>
</dbReference>
<dbReference type="GO" id="GO:0001669">
    <property type="term" value="C:acrosomal vesicle"/>
    <property type="evidence" value="ECO:0007669"/>
    <property type="project" value="EnsemblMetazoa"/>
</dbReference>
<name>B4QJ02_DROSI</name>
<dbReference type="InterPro" id="IPR051856">
    <property type="entry name" value="CSR-E3_Ligase_Protein"/>
</dbReference>
<dbReference type="AlphaFoldDB" id="B4QJ02"/>
<accession>B4QJ02</accession>
<evidence type="ECO:0000313" key="7">
    <source>
        <dbReference type="EMBL" id="EDX10333.1"/>
    </source>
</evidence>
<dbReference type="Bgee" id="FBgn0186117">
    <property type="expression patterns" value="Expressed in male reproductive system and 2 other cell types or tissues"/>
</dbReference>
<evidence type="ECO:0000256" key="5">
    <source>
        <dbReference type="SAM" id="Phobius"/>
    </source>
</evidence>
<protein>
    <submittedName>
        <fullName evidence="7">GD14434</fullName>
    </submittedName>
</protein>
<dbReference type="EMBL" id="CM000363">
    <property type="protein sequence ID" value="EDX10333.1"/>
    <property type="molecule type" value="Genomic_DNA"/>
</dbReference>
<evidence type="ECO:0000256" key="2">
    <source>
        <dbReference type="ARBA" id="ARBA00022692"/>
    </source>
</evidence>
<gene>
    <name evidence="7" type="primary">Dsim\GD14434</name>
    <name evidence="7" type="ORF">Dsim_GD14434</name>
</gene>
<evidence type="ECO:0000313" key="8">
    <source>
        <dbReference type="Proteomes" id="UP000000304"/>
    </source>
</evidence>
<feature type="domain" description="Dendritic cell-specific transmembrane protein-like" evidence="6">
    <location>
        <begin position="1"/>
        <end position="46"/>
    </location>
</feature>
<dbReference type="OMA" id="CRPCWRD"/>
<keyword evidence="3 5" id="KW-1133">Transmembrane helix</keyword>
<organism evidence="7 8">
    <name type="scientific">Drosophila simulans</name>
    <name type="common">Fruit fly</name>
    <dbReference type="NCBI Taxonomy" id="7240"/>
    <lineage>
        <taxon>Eukaryota</taxon>
        <taxon>Metazoa</taxon>
        <taxon>Ecdysozoa</taxon>
        <taxon>Arthropoda</taxon>
        <taxon>Hexapoda</taxon>
        <taxon>Insecta</taxon>
        <taxon>Pterygota</taxon>
        <taxon>Neoptera</taxon>
        <taxon>Endopterygota</taxon>
        <taxon>Diptera</taxon>
        <taxon>Brachycera</taxon>
        <taxon>Muscomorpha</taxon>
        <taxon>Ephydroidea</taxon>
        <taxon>Drosophilidae</taxon>
        <taxon>Drosophila</taxon>
        <taxon>Sophophora</taxon>
    </lineage>
</organism>
<dbReference type="GO" id="GO:0035045">
    <property type="term" value="P:sperm plasma membrane disassembly"/>
    <property type="evidence" value="ECO:0007669"/>
    <property type="project" value="EnsemblMetazoa"/>
</dbReference>
<evidence type="ECO:0000256" key="1">
    <source>
        <dbReference type="ARBA" id="ARBA00004141"/>
    </source>
</evidence>